<comment type="caution">
    <text evidence="2">The sequence shown here is derived from an EMBL/GenBank/DDBJ whole genome shotgun (WGS) entry which is preliminary data.</text>
</comment>
<name>A0A2R6AAU3_9ARCH</name>
<keyword evidence="1" id="KW-1133">Transmembrane helix</keyword>
<proteinExistence type="predicted"/>
<gene>
    <name evidence="2" type="ORF">B9Q01_04355</name>
</gene>
<sequence length="214" mass="23317">MPRTIAIIGLVILLIGAIIGFVGAVSPVSAVAQKPVTIYNNVLTIDPNDYQSHSVVLTKGQTINVTFYLDNQTIFFVYIMNQSQYYVFYNCAPTCHQPLLGGNGTFWQQANESEPALVNMSASPSSPFKYTFTAPANGTYYIVLDNSIGPKWIDYLYSNGTSATGTLVITGFTKVTEQSTNWPLVVPGVIILLVGGVISTITWEGKKSEQQKKS</sequence>
<organism evidence="2 3">
    <name type="scientific">Candidatus Marsarchaeota G1 archaeon OSP_D</name>
    <dbReference type="NCBI Taxonomy" id="1978155"/>
    <lineage>
        <taxon>Archaea</taxon>
        <taxon>Candidatus Marsarchaeota</taxon>
        <taxon>Candidatus Marsarchaeota group 1</taxon>
    </lineage>
</organism>
<reference evidence="2 3" key="1">
    <citation type="submission" date="2017-04" db="EMBL/GenBank/DDBJ databases">
        <title>Novel microbial lineages endemic to geothermal iron-oxide mats fill important gaps in the evolutionary history of Archaea.</title>
        <authorList>
            <person name="Jay Z.J."/>
            <person name="Beam J.P."/>
            <person name="Dlakic M."/>
            <person name="Rusch D.B."/>
            <person name="Kozubal M.A."/>
            <person name="Inskeep W.P."/>
        </authorList>
    </citation>
    <scope>NUCLEOTIDE SEQUENCE [LARGE SCALE GENOMIC DNA]</scope>
    <source>
        <strain evidence="2">OSP_D</strain>
    </source>
</reference>
<dbReference type="EMBL" id="NEXC01000021">
    <property type="protein sequence ID" value="PSN83534.1"/>
    <property type="molecule type" value="Genomic_DNA"/>
</dbReference>
<feature type="transmembrane region" description="Helical" evidence="1">
    <location>
        <begin position="182"/>
        <end position="203"/>
    </location>
</feature>
<evidence type="ECO:0000313" key="2">
    <source>
        <dbReference type="EMBL" id="PSN83534.1"/>
    </source>
</evidence>
<dbReference type="AlphaFoldDB" id="A0A2R6AAU3"/>
<dbReference type="Proteomes" id="UP000240880">
    <property type="component" value="Unassembled WGS sequence"/>
</dbReference>
<evidence type="ECO:0000256" key="1">
    <source>
        <dbReference type="SAM" id="Phobius"/>
    </source>
</evidence>
<keyword evidence="1" id="KW-0812">Transmembrane</keyword>
<keyword evidence="1" id="KW-0472">Membrane</keyword>
<accession>A0A2R6AAU3</accession>
<protein>
    <submittedName>
        <fullName evidence="2">Uncharacterized protein</fullName>
    </submittedName>
</protein>
<evidence type="ECO:0000313" key="3">
    <source>
        <dbReference type="Proteomes" id="UP000240880"/>
    </source>
</evidence>